<feature type="region of interest" description="Disordered" evidence="9">
    <location>
        <begin position="140"/>
        <end position="234"/>
    </location>
</feature>
<feature type="region of interest" description="Disordered" evidence="9">
    <location>
        <begin position="488"/>
        <end position="514"/>
    </location>
</feature>
<keyword evidence="8" id="KW-0206">Cytoskeleton</keyword>
<evidence type="ECO:0000256" key="5">
    <source>
        <dbReference type="ARBA" id="ARBA00022490"/>
    </source>
</evidence>
<organism evidence="10 11">
    <name type="scientific">Dreissena polymorpha</name>
    <name type="common">Zebra mussel</name>
    <name type="synonym">Mytilus polymorpha</name>
    <dbReference type="NCBI Taxonomy" id="45954"/>
    <lineage>
        <taxon>Eukaryota</taxon>
        <taxon>Metazoa</taxon>
        <taxon>Spiralia</taxon>
        <taxon>Lophotrochozoa</taxon>
        <taxon>Mollusca</taxon>
        <taxon>Bivalvia</taxon>
        <taxon>Autobranchia</taxon>
        <taxon>Heteroconchia</taxon>
        <taxon>Euheterodonta</taxon>
        <taxon>Imparidentia</taxon>
        <taxon>Neoheterodontei</taxon>
        <taxon>Myida</taxon>
        <taxon>Dreissenoidea</taxon>
        <taxon>Dreissenidae</taxon>
        <taxon>Dreissena</taxon>
    </lineage>
</organism>
<sequence>MYSHQVHAFTGAYDLSRLGRSLTRIPIIERTSPISLSTSRSKSPSALRHAQSTGVPDMSITFKEVYKEYVYDLKDQRKENTFHRGHTHVPKTQNERISDTFSVGEKLLNSSDNTRPKSRAKTTLTFGDLQRTLLEDGSSLYSSSDAGHKNNSEFETSDAGNSASIPYKKDKKSRKRSNSVMKKKKSKHGRVVSVSTGIQAHYDRQSSVPAINRPANNPVKPSRVASEPPSKGSHMSVVSEAMQGIGSTKQHTAQSIVTVDTISMPVHPMYPSRPSKSANSHSDLLFTNSYLQSNHLNDPEYLESSLTLQAQIKPIILFKMEGSSRVKSAASRKSEASSSVVSKQTLVEHSSQHNTYFELAVNAVPCSVQQQTNRTRLKYNHNDSHEIGPTEHHTKNELSKESVLASIYGPVFNTANKTAAQADELKKVKKIYLSEKQSGVIKDKGMEYPCAPPTTPAPDVLRRHEYVPSMSDIRSQRAVKSRLQALEKDATKKREKQKESNVKNEKQLQKDREKQLKIRQRREIYALNKIMTELENKRFMEFCQAQGLNRV</sequence>
<evidence type="ECO:0000256" key="8">
    <source>
        <dbReference type="ARBA" id="ARBA00023212"/>
    </source>
</evidence>
<dbReference type="GO" id="GO:0005856">
    <property type="term" value="C:cytoskeleton"/>
    <property type="evidence" value="ECO:0007669"/>
    <property type="project" value="UniProtKB-SubCell"/>
</dbReference>
<accession>A0A9D4F5E1</accession>
<comment type="subcellular location">
    <subcellularLocation>
        <location evidence="1">Cytoplasm</location>
        <location evidence="1">Cytoskeleton</location>
    </subcellularLocation>
    <subcellularLocation>
        <location evidence="2">Secreted</location>
    </subcellularLocation>
</comment>
<evidence type="ECO:0000256" key="2">
    <source>
        <dbReference type="ARBA" id="ARBA00004613"/>
    </source>
</evidence>
<name>A0A9D4F5E1_DREPO</name>
<dbReference type="PANTHER" id="PTHR34762">
    <property type="entry name" value="SMALL VASOHIBIN-BINDING PROTEIN"/>
    <property type="match status" value="1"/>
</dbReference>
<keyword evidence="7" id="KW-0175">Coiled coil</keyword>
<evidence type="ECO:0000256" key="1">
    <source>
        <dbReference type="ARBA" id="ARBA00004245"/>
    </source>
</evidence>
<evidence type="ECO:0000313" key="10">
    <source>
        <dbReference type="EMBL" id="KAH3790140.1"/>
    </source>
</evidence>
<evidence type="ECO:0000256" key="7">
    <source>
        <dbReference type="ARBA" id="ARBA00023054"/>
    </source>
</evidence>
<keyword evidence="11" id="KW-1185">Reference proteome</keyword>
<keyword evidence="5" id="KW-0963">Cytoplasm</keyword>
<dbReference type="Proteomes" id="UP000828390">
    <property type="component" value="Unassembled WGS sequence"/>
</dbReference>
<dbReference type="AlphaFoldDB" id="A0A9D4F5E1"/>
<evidence type="ECO:0000313" key="11">
    <source>
        <dbReference type="Proteomes" id="UP000828390"/>
    </source>
</evidence>
<comment type="caution">
    <text evidence="10">The sequence shown here is derived from an EMBL/GenBank/DDBJ whole genome shotgun (WGS) entry which is preliminary data.</text>
</comment>
<dbReference type="Pfam" id="PF15674">
    <property type="entry name" value="CCDC23"/>
    <property type="match status" value="1"/>
</dbReference>
<dbReference type="PANTHER" id="PTHR34762:SF1">
    <property type="entry name" value="SMALL VASOHIBIN-BINDING PROTEIN"/>
    <property type="match status" value="1"/>
</dbReference>
<evidence type="ECO:0000256" key="9">
    <source>
        <dbReference type="SAM" id="MobiDB-lite"/>
    </source>
</evidence>
<dbReference type="InterPro" id="IPR031378">
    <property type="entry name" value="SVBP"/>
</dbReference>
<dbReference type="GO" id="GO:0009306">
    <property type="term" value="P:protein secretion"/>
    <property type="evidence" value="ECO:0007669"/>
    <property type="project" value="TreeGrafter"/>
</dbReference>
<comment type="similarity">
    <text evidence="3">Belongs to the SVBP family.</text>
</comment>
<dbReference type="GO" id="GO:0045177">
    <property type="term" value="C:apical part of cell"/>
    <property type="evidence" value="ECO:0007669"/>
    <property type="project" value="TreeGrafter"/>
</dbReference>
<evidence type="ECO:0000256" key="3">
    <source>
        <dbReference type="ARBA" id="ARBA00006072"/>
    </source>
</evidence>
<gene>
    <name evidence="10" type="ORF">DPMN_168335</name>
</gene>
<protein>
    <recommendedName>
        <fullName evidence="4">Small vasohibin-binding protein</fullName>
    </recommendedName>
</protein>
<dbReference type="GO" id="GO:0005576">
    <property type="term" value="C:extracellular region"/>
    <property type="evidence" value="ECO:0007669"/>
    <property type="project" value="UniProtKB-SubCell"/>
</dbReference>
<dbReference type="OrthoDB" id="10035051at2759"/>
<feature type="compositionally biased region" description="Basic residues" evidence="9">
    <location>
        <begin position="169"/>
        <end position="190"/>
    </location>
</feature>
<dbReference type="GO" id="GO:0031397">
    <property type="term" value="P:negative regulation of protein ubiquitination"/>
    <property type="evidence" value="ECO:0007669"/>
    <property type="project" value="TreeGrafter"/>
</dbReference>
<evidence type="ECO:0000256" key="6">
    <source>
        <dbReference type="ARBA" id="ARBA00022525"/>
    </source>
</evidence>
<proteinExistence type="inferred from homology"/>
<dbReference type="EMBL" id="JAIWYP010000008">
    <property type="protein sequence ID" value="KAH3790140.1"/>
    <property type="molecule type" value="Genomic_DNA"/>
</dbReference>
<reference evidence="10" key="2">
    <citation type="submission" date="2020-11" db="EMBL/GenBank/DDBJ databases">
        <authorList>
            <person name="McCartney M.A."/>
            <person name="Auch B."/>
            <person name="Kono T."/>
            <person name="Mallez S."/>
            <person name="Becker A."/>
            <person name="Gohl D.M."/>
            <person name="Silverstein K.A.T."/>
            <person name="Koren S."/>
            <person name="Bechman K.B."/>
            <person name="Herman A."/>
            <person name="Abrahante J.E."/>
            <person name="Garbe J."/>
        </authorList>
    </citation>
    <scope>NUCLEOTIDE SEQUENCE</scope>
    <source>
        <strain evidence="10">Duluth1</strain>
        <tissue evidence="10">Whole animal</tissue>
    </source>
</reference>
<reference evidence="10" key="1">
    <citation type="journal article" date="2019" name="bioRxiv">
        <title>The Genome of the Zebra Mussel, Dreissena polymorpha: A Resource for Invasive Species Research.</title>
        <authorList>
            <person name="McCartney M.A."/>
            <person name="Auch B."/>
            <person name="Kono T."/>
            <person name="Mallez S."/>
            <person name="Zhang Y."/>
            <person name="Obille A."/>
            <person name="Becker A."/>
            <person name="Abrahante J.E."/>
            <person name="Garbe J."/>
            <person name="Badalamenti J.P."/>
            <person name="Herman A."/>
            <person name="Mangelson H."/>
            <person name="Liachko I."/>
            <person name="Sullivan S."/>
            <person name="Sone E.D."/>
            <person name="Koren S."/>
            <person name="Silverstein K.A.T."/>
            <person name="Beckman K.B."/>
            <person name="Gohl D.M."/>
        </authorList>
    </citation>
    <scope>NUCLEOTIDE SEQUENCE</scope>
    <source>
        <strain evidence="10">Duluth1</strain>
        <tissue evidence="10">Whole animal</tissue>
    </source>
</reference>
<evidence type="ECO:0000256" key="4">
    <source>
        <dbReference type="ARBA" id="ARBA00018251"/>
    </source>
</evidence>
<keyword evidence="6" id="KW-0964">Secreted</keyword>